<dbReference type="SUPFAM" id="SSF52374">
    <property type="entry name" value="Nucleotidylyl transferase"/>
    <property type="match status" value="1"/>
</dbReference>
<keyword evidence="7 9" id="KW-0030">Aminoacyl-tRNA synthetase</keyword>
<evidence type="ECO:0000256" key="4">
    <source>
        <dbReference type="ARBA" id="ARBA00022741"/>
    </source>
</evidence>
<evidence type="ECO:0000256" key="2">
    <source>
        <dbReference type="ARBA" id="ARBA00013161"/>
    </source>
</evidence>
<keyword evidence="4 9" id="KW-0547">Nucleotide-binding</keyword>
<dbReference type="EC" id="6.1.1.2" evidence="2 8"/>
<dbReference type="PANTHER" id="PTHR43766:SF1">
    <property type="entry name" value="TRYPTOPHAN--TRNA LIGASE, MITOCHONDRIAL"/>
    <property type="match status" value="1"/>
</dbReference>
<evidence type="ECO:0000256" key="1">
    <source>
        <dbReference type="ARBA" id="ARBA00005594"/>
    </source>
</evidence>
<keyword evidence="6 9" id="KW-0648">Protein biosynthesis</keyword>
<evidence type="ECO:0000256" key="3">
    <source>
        <dbReference type="ARBA" id="ARBA00022598"/>
    </source>
</evidence>
<comment type="caution">
    <text evidence="10">The sequence shown here is derived from an EMBL/GenBank/DDBJ whole genome shotgun (WGS) entry which is preliminary data.</text>
</comment>
<dbReference type="InterPro" id="IPR050203">
    <property type="entry name" value="Trp-tRNA_synthetase"/>
</dbReference>
<accession>A0A1F7J297</accession>
<evidence type="ECO:0000313" key="11">
    <source>
        <dbReference type="Proteomes" id="UP000178558"/>
    </source>
</evidence>
<dbReference type="AlphaFoldDB" id="A0A1F7J297"/>
<sequence>MKKRVLSGIRATGKLHLGNYLGAVKGMLTLQDDPKYETLYMVADVHTITTPYKVEDLRANRREVFMDYLSCGLDPEKSIMFLQSMVPEHIELAYYFSTITTVAKMQHLPTFKEKVKQYPQHVTMALLNYPPLMTSDILVYKAELVPVGLDQEPHLEIAREIARRMNQLYGTDFPEPKRFETKGQYIPSLKGEGKMSKSVEGSYVNLTDSIDEVQKKIRSIPTATKAGGEMTGGVESLFVLGRLFVSDISDYEKKFKDGSLQFSEMKDEVAAAISKELKPIQEKRKKIEKDPSYVDKVIKEGAEKARAIASQTVREVKEKMGLA</sequence>
<reference evidence="10 11" key="1">
    <citation type="journal article" date="2016" name="Nat. Commun.">
        <title>Thousands of microbial genomes shed light on interconnected biogeochemical processes in an aquifer system.</title>
        <authorList>
            <person name="Anantharaman K."/>
            <person name="Brown C.T."/>
            <person name="Hug L.A."/>
            <person name="Sharon I."/>
            <person name="Castelle C.J."/>
            <person name="Probst A.J."/>
            <person name="Thomas B.C."/>
            <person name="Singh A."/>
            <person name="Wilkins M.J."/>
            <person name="Karaoz U."/>
            <person name="Brodie E.L."/>
            <person name="Williams K.H."/>
            <person name="Hubbard S.S."/>
            <person name="Banfield J.F."/>
        </authorList>
    </citation>
    <scope>NUCLEOTIDE SEQUENCE [LARGE SCALE GENOMIC DNA]</scope>
</reference>
<name>A0A1F7J297_9BACT</name>
<dbReference type="Gene3D" id="3.40.50.620">
    <property type="entry name" value="HUPs"/>
    <property type="match status" value="1"/>
</dbReference>
<evidence type="ECO:0000313" key="10">
    <source>
        <dbReference type="EMBL" id="OGK49740.1"/>
    </source>
</evidence>
<dbReference type="InterPro" id="IPR002305">
    <property type="entry name" value="aa-tRNA-synth_Ic"/>
</dbReference>
<evidence type="ECO:0000256" key="5">
    <source>
        <dbReference type="ARBA" id="ARBA00022840"/>
    </source>
</evidence>
<evidence type="ECO:0000256" key="8">
    <source>
        <dbReference type="NCBIfam" id="TIGR00233"/>
    </source>
</evidence>
<dbReference type="GO" id="GO:0005524">
    <property type="term" value="F:ATP binding"/>
    <property type="evidence" value="ECO:0007669"/>
    <property type="project" value="UniProtKB-KW"/>
</dbReference>
<dbReference type="GO" id="GO:0004830">
    <property type="term" value="F:tryptophan-tRNA ligase activity"/>
    <property type="evidence" value="ECO:0007669"/>
    <property type="project" value="UniProtKB-UniRule"/>
</dbReference>
<evidence type="ECO:0000256" key="7">
    <source>
        <dbReference type="ARBA" id="ARBA00023146"/>
    </source>
</evidence>
<evidence type="ECO:0000256" key="9">
    <source>
        <dbReference type="RuleBase" id="RU363036"/>
    </source>
</evidence>
<dbReference type="CDD" id="cd00806">
    <property type="entry name" value="TrpRS_core"/>
    <property type="match status" value="1"/>
</dbReference>
<keyword evidence="5 9" id="KW-0067">ATP-binding</keyword>
<dbReference type="InterPro" id="IPR014729">
    <property type="entry name" value="Rossmann-like_a/b/a_fold"/>
</dbReference>
<dbReference type="Proteomes" id="UP000178558">
    <property type="component" value="Unassembled WGS sequence"/>
</dbReference>
<dbReference type="InterPro" id="IPR002306">
    <property type="entry name" value="Trp-tRNA-ligase"/>
</dbReference>
<evidence type="ECO:0000256" key="6">
    <source>
        <dbReference type="ARBA" id="ARBA00022917"/>
    </source>
</evidence>
<comment type="similarity">
    <text evidence="1 9">Belongs to the class-I aminoacyl-tRNA synthetase family.</text>
</comment>
<dbReference type="EMBL" id="MGAQ01000027">
    <property type="protein sequence ID" value="OGK49740.1"/>
    <property type="molecule type" value="Genomic_DNA"/>
</dbReference>
<dbReference type="NCBIfam" id="TIGR00233">
    <property type="entry name" value="trpS"/>
    <property type="match status" value="1"/>
</dbReference>
<dbReference type="PANTHER" id="PTHR43766">
    <property type="entry name" value="TRYPTOPHAN--TRNA LIGASE, MITOCHONDRIAL"/>
    <property type="match status" value="1"/>
</dbReference>
<dbReference type="GO" id="GO:0005737">
    <property type="term" value="C:cytoplasm"/>
    <property type="evidence" value="ECO:0007669"/>
    <property type="project" value="UniProtKB-UniRule"/>
</dbReference>
<keyword evidence="3 9" id="KW-0436">Ligase</keyword>
<protein>
    <recommendedName>
        <fullName evidence="2 8">Tryptophan--tRNA ligase</fullName>
        <ecNumber evidence="2 8">6.1.1.2</ecNumber>
    </recommendedName>
</protein>
<dbReference type="GO" id="GO:0006436">
    <property type="term" value="P:tryptophanyl-tRNA aminoacylation"/>
    <property type="evidence" value="ECO:0007669"/>
    <property type="project" value="UniProtKB-UniRule"/>
</dbReference>
<organism evidence="10 11">
    <name type="scientific">Candidatus Roizmanbacteria bacterium RIFCSPLOWO2_01_FULL_40_42</name>
    <dbReference type="NCBI Taxonomy" id="1802066"/>
    <lineage>
        <taxon>Bacteria</taxon>
        <taxon>Candidatus Roizmaniibacteriota</taxon>
    </lineage>
</organism>
<dbReference type="PRINTS" id="PR01039">
    <property type="entry name" value="TRNASYNTHTRP"/>
</dbReference>
<dbReference type="Gene3D" id="1.10.240.10">
    <property type="entry name" value="Tyrosyl-Transfer RNA Synthetase"/>
    <property type="match status" value="1"/>
</dbReference>
<dbReference type="Pfam" id="PF00579">
    <property type="entry name" value="tRNA-synt_1b"/>
    <property type="match status" value="1"/>
</dbReference>
<proteinExistence type="inferred from homology"/>
<gene>
    <name evidence="10" type="ORF">A3B50_03440</name>
</gene>